<name>A0A7D5P3C7_9EURY</name>
<dbReference type="Pfam" id="PF00144">
    <property type="entry name" value="Beta-lactamase"/>
    <property type="match status" value="1"/>
</dbReference>
<dbReference type="InterPro" id="IPR001466">
    <property type="entry name" value="Beta-lactam-related"/>
</dbReference>
<dbReference type="EMBL" id="CP058910">
    <property type="protein sequence ID" value="QLH77144.1"/>
    <property type="molecule type" value="Genomic_DNA"/>
</dbReference>
<feature type="region of interest" description="Disordered" evidence="1">
    <location>
        <begin position="390"/>
        <end position="424"/>
    </location>
</feature>
<dbReference type="NCBIfam" id="TIGR01409">
    <property type="entry name" value="TAT_signal_seq"/>
    <property type="match status" value="1"/>
</dbReference>
<dbReference type="SUPFAM" id="SSF56601">
    <property type="entry name" value="beta-lactamase/transpeptidase-like"/>
    <property type="match status" value="1"/>
</dbReference>
<dbReference type="PANTHER" id="PTHR46825:SF9">
    <property type="entry name" value="BETA-LACTAMASE-RELATED DOMAIN-CONTAINING PROTEIN"/>
    <property type="match status" value="1"/>
</dbReference>
<feature type="transmembrane region" description="Helical" evidence="2">
    <location>
        <begin position="571"/>
        <end position="595"/>
    </location>
</feature>
<evidence type="ECO:0000256" key="1">
    <source>
        <dbReference type="SAM" id="MobiDB-lite"/>
    </source>
</evidence>
<evidence type="ECO:0000259" key="3">
    <source>
        <dbReference type="Pfam" id="PF00144"/>
    </source>
</evidence>
<dbReference type="Gene3D" id="3.40.710.10">
    <property type="entry name" value="DD-peptidase/beta-lactamase superfamily"/>
    <property type="match status" value="1"/>
</dbReference>
<feature type="transmembrane region" description="Helical" evidence="2">
    <location>
        <begin position="525"/>
        <end position="551"/>
    </location>
</feature>
<dbReference type="InterPro" id="IPR019546">
    <property type="entry name" value="TAT_signal_bac_arc"/>
</dbReference>
<dbReference type="AlphaFoldDB" id="A0A7D5P3C7"/>
<dbReference type="InterPro" id="IPR006311">
    <property type="entry name" value="TAT_signal"/>
</dbReference>
<proteinExistence type="predicted"/>
<dbReference type="Proteomes" id="UP000509667">
    <property type="component" value="Chromosome"/>
</dbReference>
<feature type="transmembrane region" description="Helical" evidence="2">
    <location>
        <begin position="607"/>
        <end position="631"/>
    </location>
</feature>
<reference evidence="4 5" key="1">
    <citation type="submission" date="2020-07" db="EMBL/GenBank/DDBJ databases">
        <title>Halosimplex pelagicum sp. nov. and Halosimplex rubrum sp. nov., isolated from salted brown alga Laminaria, and emended description of the genus Halosimplex.</title>
        <authorList>
            <person name="Cui H."/>
        </authorList>
    </citation>
    <scope>NUCLEOTIDE SEQUENCE [LARGE SCALE GENOMIC DNA]</scope>
    <source>
        <strain evidence="4 5">R27</strain>
    </source>
</reference>
<evidence type="ECO:0000256" key="2">
    <source>
        <dbReference type="SAM" id="Phobius"/>
    </source>
</evidence>
<organism evidence="4 5">
    <name type="scientific">Halosimplex rubrum</name>
    <dbReference type="NCBI Taxonomy" id="869889"/>
    <lineage>
        <taxon>Archaea</taxon>
        <taxon>Methanobacteriati</taxon>
        <taxon>Methanobacteriota</taxon>
        <taxon>Stenosarchaea group</taxon>
        <taxon>Halobacteria</taxon>
        <taxon>Halobacteriales</taxon>
        <taxon>Haloarculaceae</taxon>
        <taxon>Halosimplex</taxon>
    </lineage>
</organism>
<keyword evidence="2" id="KW-0472">Membrane</keyword>
<dbReference type="InterPro" id="IPR012338">
    <property type="entry name" value="Beta-lactam/transpept-like"/>
</dbReference>
<dbReference type="PANTHER" id="PTHR46825">
    <property type="entry name" value="D-ALANYL-D-ALANINE-CARBOXYPEPTIDASE/ENDOPEPTIDASE AMPH"/>
    <property type="match status" value="1"/>
</dbReference>
<keyword evidence="2" id="KW-1133">Transmembrane helix</keyword>
<dbReference type="KEGG" id="hrr:HZS55_07475"/>
<dbReference type="RefSeq" id="WP_179911074.1">
    <property type="nucleotide sequence ID" value="NZ_CP058910.1"/>
</dbReference>
<dbReference type="OrthoDB" id="111095at2157"/>
<evidence type="ECO:0000313" key="5">
    <source>
        <dbReference type="Proteomes" id="UP000509667"/>
    </source>
</evidence>
<accession>A0A7D5P3C7</accession>
<keyword evidence="2" id="KW-0812">Transmembrane</keyword>
<feature type="region of interest" description="Disordered" evidence="1">
    <location>
        <begin position="21"/>
        <end position="57"/>
    </location>
</feature>
<feature type="domain" description="Beta-lactamase-related" evidence="3">
    <location>
        <begin position="60"/>
        <end position="376"/>
    </location>
</feature>
<feature type="transmembrane region" description="Helical" evidence="2">
    <location>
        <begin position="643"/>
        <end position="664"/>
    </location>
</feature>
<keyword evidence="5" id="KW-1185">Reference proteome</keyword>
<dbReference type="GeneID" id="56077692"/>
<feature type="compositionally biased region" description="Low complexity" evidence="1">
    <location>
        <begin position="21"/>
        <end position="42"/>
    </location>
</feature>
<sequence>MTQSPTRRGFLAGVAATAAATGSAAAAPSDDGPPAVDPSGPGRPAALQDDGGDTGIESLLDDLVESSLEGRTASGATVAVVADGEVALTKGYGVADRESERPVDASTPFRVGSVSKPVVATALMARIRRGDIDLDEPVATYLGAGLDEAVGSATLADLVTHRAGYEMSNEGLWITDPDDLRPLPEALRRWRHARVRPPGEAPAYSNYGYAVAGGVLGAVADAPFHEAVAADLLDPVGMTASSFRQPLPESLAESHATGYGPGSVYADGEFPYLGLGPAGALSTTAEDMARFVQLHLNDGVVDGEQVLPPETVAACQRQWATAHERLPGMAFGFVESDYGDVRTLRHDGGTPSFYSHLLLVPERGLGLFIAYNGADGGAAAGDVLEGFRSELLPDPESDSDPESNSGADGGTLSSDGRPTRADDLGGTYRSLRRSWAWHDRVTTTLQAGTVEVSVADDGALVTTGGSVTRRWVEVEPLVFERVDGSERLAFDTGADGETIEYLHRGANPTTAYGRVEGADRLSLHAALTVVSLLGLLSAVFGWPAATAVGWYRSGDDAAADSRRWTDRPAALARTVAAGAAVAVLAFPVAALVHLAAAPFAVLSAPPLTFAALFALPILGLAGTLAAVGFAVRSWTDGYWGPIGRVHYALVAASLAVACWLLWYWNLLVPPL</sequence>
<dbReference type="InterPro" id="IPR050491">
    <property type="entry name" value="AmpC-like"/>
</dbReference>
<evidence type="ECO:0000313" key="4">
    <source>
        <dbReference type="EMBL" id="QLH77144.1"/>
    </source>
</evidence>
<gene>
    <name evidence="4" type="ORF">HZS55_07475</name>
</gene>
<protein>
    <submittedName>
        <fullName evidence="4">Beta-lactamase family protein</fullName>
    </submittedName>
</protein>
<dbReference type="PROSITE" id="PS51318">
    <property type="entry name" value="TAT"/>
    <property type="match status" value="1"/>
</dbReference>